<proteinExistence type="predicted"/>
<comment type="caution">
    <text evidence="1">The sequence shown here is derived from an EMBL/GenBank/DDBJ whole genome shotgun (WGS) entry which is preliminary data.</text>
</comment>
<dbReference type="EMBL" id="RBNI01007340">
    <property type="protein sequence ID" value="RUP45412.1"/>
    <property type="molecule type" value="Genomic_DNA"/>
</dbReference>
<dbReference type="AlphaFoldDB" id="A0A433D3J2"/>
<gene>
    <name evidence="1" type="ORF">BC936DRAFT_148218</name>
</gene>
<dbReference type="InterPro" id="IPR032675">
    <property type="entry name" value="LRR_dom_sf"/>
</dbReference>
<keyword evidence="2" id="KW-1185">Reference proteome</keyword>
<evidence type="ECO:0000313" key="1">
    <source>
        <dbReference type="EMBL" id="RUP45412.1"/>
    </source>
</evidence>
<organism evidence="1 2">
    <name type="scientific">Jimgerdemannia flammicorona</name>
    <dbReference type="NCBI Taxonomy" id="994334"/>
    <lineage>
        <taxon>Eukaryota</taxon>
        <taxon>Fungi</taxon>
        <taxon>Fungi incertae sedis</taxon>
        <taxon>Mucoromycota</taxon>
        <taxon>Mucoromycotina</taxon>
        <taxon>Endogonomycetes</taxon>
        <taxon>Endogonales</taxon>
        <taxon>Endogonaceae</taxon>
        <taxon>Jimgerdemannia</taxon>
    </lineage>
</organism>
<sequence length="92" mass="10095">MAFMTALEINTNLASLNLQFNDAGDETTQTIEKALKSNKNLTSMVILPLKKCNKPAGPLKYARIAILGFATVFPKEMGQSTHPQVFLLLTLN</sequence>
<dbReference type="Proteomes" id="UP000268093">
    <property type="component" value="Unassembled WGS sequence"/>
</dbReference>
<dbReference type="SUPFAM" id="SSF52047">
    <property type="entry name" value="RNI-like"/>
    <property type="match status" value="1"/>
</dbReference>
<reference evidence="1 2" key="1">
    <citation type="journal article" date="2018" name="New Phytol.">
        <title>Phylogenomics of Endogonaceae and evolution of mycorrhizas within Mucoromycota.</title>
        <authorList>
            <person name="Chang Y."/>
            <person name="Desiro A."/>
            <person name="Na H."/>
            <person name="Sandor L."/>
            <person name="Lipzen A."/>
            <person name="Clum A."/>
            <person name="Barry K."/>
            <person name="Grigoriev I.V."/>
            <person name="Martin F.M."/>
            <person name="Stajich J.E."/>
            <person name="Smith M.E."/>
            <person name="Bonito G."/>
            <person name="Spatafora J.W."/>
        </authorList>
    </citation>
    <scope>NUCLEOTIDE SEQUENCE [LARGE SCALE GENOMIC DNA]</scope>
    <source>
        <strain evidence="1 2">GMNB39</strain>
    </source>
</reference>
<dbReference type="Gene3D" id="3.80.10.10">
    <property type="entry name" value="Ribonuclease Inhibitor"/>
    <property type="match status" value="1"/>
</dbReference>
<evidence type="ECO:0000313" key="2">
    <source>
        <dbReference type="Proteomes" id="UP000268093"/>
    </source>
</evidence>
<protein>
    <submittedName>
        <fullName evidence="1">Uncharacterized protein</fullName>
    </submittedName>
</protein>
<accession>A0A433D3J2</accession>
<name>A0A433D3J2_9FUNG</name>
<dbReference type="OrthoDB" id="120976at2759"/>